<reference evidence="3 4" key="1">
    <citation type="submission" date="2012-02" db="EMBL/GenBank/DDBJ databases">
        <title>Complete sequence of chromosome of Singulisphaera acidiphila DSM 18658.</title>
        <authorList>
            <consortium name="US DOE Joint Genome Institute (JGI-PGF)"/>
            <person name="Lucas S."/>
            <person name="Copeland A."/>
            <person name="Lapidus A."/>
            <person name="Glavina del Rio T."/>
            <person name="Dalin E."/>
            <person name="Tice H."/>
            <person name="Bruce D."/>
            <person name="Goodwin L."/>
            <person name="Pitluck S."/>
            <person name="Peters L."/>
            <person name="Ovchinnikova G."/>
            <person name="Chertkov O."/>
            <person name="Kyrpides N."/>
            <person name="Mavromatis K."/>
            <person name="Ivanova N."/>
            <person name="Brettin T."/>
            <person name="Detter J.C."/>
            <person name="Han C."/>
            <person name="Larimer F."/>
            <person name="Land M."/>
            <person name="Hauser L."/>
            <person name="Markowitz V."/>
            <person name="Cheng J.-F."/>
            <person name="Hugenholtz P."/>
            <person name="Woyke T."/>
            <person name="Wu D."/>
            <person name="Tindall B."/>
            <person name="Pomrenke H."/>
            <person name="Brambilla E."/>
            <person name="Klenk H.-P."/>
            <person name="Eisen J.A."/>
        </authorList>
    </citation>
    <scope>NUCLEOTIDE SEQUENCE [LARGE SCALE GENOMIC DNA]</scope>
    <source>
        <strain evidence="4">ATCC BAA-1392 / DSM 18658 / VKM B-2454 / MOB10</strain>
    </source>
</reference>
<feature type="region of interest" description="Disordered" evidence="1">
    <location>
        <begin position="1"/>
        <end position="23"/>
    </location>
</feature>
<sequence length="92" mass="9513">MSRPRSAAARGASGGARGAAGRPGVFVQSPRSDIFVALLGIALGAMVLGCLLLVLLLQRYEFTTKAAVLTQPSNTALAALSENSEHSFSVRL</sequence>
<gene>
    <name evidence="3" type="ordered locus">Sinac_6561</name>
</gene>
<feature type="transmembrane region" description="Helical" evidence="2">
    <location>
        <begin position="34"/>
        <end position="57"/>
    </location>
</feature>
<dbReference type="HOGENOM" id="CLU_2411592_0_0_0"/>
<evidence type="ECO:0000313" key="3">
    <source>
        <dbReference type="EMBL" id="AGA30636.1"/>
    </source>
</evidence>
<dbReference type="KEGG" id="saci:Sinac_6561"/>
<dbReference type="Proteomes" id="UP000010798">
    <property type="component" value="Chromosome"/>
</dbReference>
<proteinExistence type="predicted"/>
<dbReference type="AlphaFoldDB" id="L0DPM7"/>
<evidence type="ECO:0000256" key="2">
    <source>
        <dbReference type="SAM" id="Phobius"/>
    </source>
</evidence>
<keyword evidence="4" id="KW-1185">Reference proteome</keyword>
<dbReference type="STRING" id="886293.Sinac_6561"/>
<evidence type="ECO:0000256" key="1">
    <source>
        <dbReference type="SAM" id="MobiDB-lite"/>
    </source>
</evidence>
<dbReference type="OrthoDB" id="9977427at2"/>
<feature type="compositionally biased region" description="Low complexity" evidence="1">
    <location>
        <begin position="1"/>
        <end position="11"/>
    </location>
</feature>
<organism evidence="3 4">
    <name type="scientific">Singulisphaera acidiphila (strain ATCC BAA-1392 / DSM 18658 / VKM B-2454 / MOB10)</name>
    <dbReference type="NCBI Taxonomy" id="886293"/>
    <lineage>
        <taxon>Bacteria</taxon>
        <taxon>Pseudomonadati</taxon>
        <taxon>Planctomycetota</taxon>
        <taxon>Planctomycetia</taxon>
        <taxon>Isosphaerales</taxon>
        <taxon>Isosphaeraceae</taxon>
        <taxon>Singulisphaera</taxon>
    </lineage>
</organism>
<accession>L0DPM7</accession>
<keyword evidence="2" id="KW-0812">Transmembrane</keyword>
<keyword evidence="2" id="KW-1133">Transmembrane helix</keyword>
<keyword evidence="2" id="KW-0472">Membrane</keyword>
<name>L0DPM7_SINAD</name>
<evidence type="ECO:0000313" key="4">
    <source>
        <dbReference type="Proteomes" id="UP000010798"/>
    </source>
</evidence>
<dbReference type="RefSeq" id="WP_015249719.1">
    <property type="nucleotide sequence ID" value="NC_019892.1"/>
</dbReference>
<protein>
    <submittedName>
        <fullName evidence="3">Uncharacterized protein</fullName>
    </submittedName>
</protein>
<dbReference type="EMBL" id="CP003364">
    <property type="protein sequence ID" value="AGA30636.1"/>
    <property type="molecule type" value="Genomic_DNA"/>
</dbReference>